<dbReference type="InterPro" id="IPR038765">
    <property type="entry name" value="Papain-like_cys_pep_sf"/>
</dbReference>
<dbReference type="Ensembl" id="ENSVKKT00000027051.1">
    <property type="protein sequence ID" value="ENSVKKP00000026405.1"/>
    <property type="gene ID" value="ENSVKKG00000017233.1"/>
</dbReference>
<dbReference type="InterPro" id="IPR051947">
    <property type="entry name" value="Sentrin-specific_protease"/>
</dbReference>
<feature type="region of interest" description="Disordered" evidence="6">
    <location>
        <begin position="219"/>
        <end position="243"/>
    </location>
</feature>
<evidence type="ECO:0000256" key="4">
    <source>
        <dbReference type="ARBA" id="ARBA00022786"/>
    </source>
</evidence>
<dbReference type="InterPro" id="IPR003653">
    <property type="entry name" value="Peptidase_C48_C"/>
</dbReference>
<feature type="region of interest" description="Disordered" evidence="6">
    <location>
        <begin position="192"/>
        <end position="211"/>
    </location>
</feature>
<feature type="region of interest" description="Disordered" evidence="6">
    <location>
        <begin position="262"/>
        <end position="386"/>
    </location>
</feature>
<evidence type="ECO:0000256" key="5">
    <source>
        <dbReference type="ARBA" id="ARBA00022801"/>
    </source>
</evidence>
<keyword evidence="2" id="KW-0597">Phosphoprotein</keyword>
<dbReference type="PANTHER" id="PTHR46896">
    <property type="entry name" value="SENTRIN-SPECIFIC PROTEASE"/>
    <property type="match status" value="1"/>
</dbReference>
<dbReference type="GO" id="GO:0016926">
    <property type="term" value="P:protein desumoylation"/>
    <property type="evidence" value="ECO:0007669"/>
    <property type="project" value="TreeGrafter"/>
</dbReference>
<keyword evidence="5" id="KW-0378">Hydrolase</keyword>
<proteinExistence type="inferred from homology"/>
<evidence type="ECO:0000256" key="1">
    <source>
        <dbReference type="ARBA" id="ARBA00005234"/>
    </source>
</evidence>
<organism evidence="8 9">
    <name type="scientific">Varanus komodoensis</name>
    <name type="common">Komodo dragon</name>
    <dbReference type="NCBI Taxonomy" id="61221"/>
    <lineage>
        <taxon>Eukaryota</taxon>
        <taxon>Metazoa</taxon>
        <taxon>Chordata</taxon>
        <taxon>Craniata</taxon>
        <taxon>Vertebrata</taxon>
        <taxon>Euteleostomi</taxon>
        <taxon>Lepidosauria</taxon>
        <taxon>Squamata</taxon>
        <taxon>Bifurcata</taxon>
        <taxon>Unidentata</taxon>
        <taxon>Episquamata</taxon>
        <taxon>Toxicofera</taxon>
        <taxon>Anguimorpha</taxon>
        <taxon>Paleoanguimorpha</taxon>
        <taxon>Varanoidea</taxon>
        <taxon>Varanidae</taxon>
        <taxon>Varanus</taxon>
    </lineage>
</organism>
<protein>
    <submittedName>
        <fullName evidence="8">SUMO specific peptidase 7</fullName>
    </submittedName>
</protein>
<dbReference type="GO" id="GO:0005634">
    <property type="term" value="C:nucleus"/>
    <property type="evidence" value="ECO:0007669"/>
    <property type="project" value="TreeGrafter"/>
</dbReference>
<sequence>MIENAVIFCLSYTAVNMEGCGTKASSSQQKYRIPKKVSNAQSEDVCVQSPLSRLADTQQWEHPLQGWTSRNKKFYPDWKRKRLSEKRCINEGSSFGQPKVILTNVLKTEIGRKYIKTQLITDDKLTHVVKLQSNQQPSSSVDTVEIWQILNPLHQSLFISKRQPKVILTNILRTKTGRKQEHLLTDANLSDTSMLQSDEQPTSSFASLESCSKKSSQQCRILPKRYQRRPNDQKPSRDAESDNALVTLRRCDVMLEDCSIKNKEGNRPEKERKGSKNLSPGLREASFQNSESRKRRGDVFSNQWNPYSPQKSPLANKEQKTEPVQSPGCIGSNRIQQSDLHNPQQENIPQTLKSDCSGTFISINQDTGENDANSTPKRKQHSITNKAEQISQLVSSARKQKVHIILRLKEPLNRSKRNKETADSTEPIVLSSDDEEGGGSESKDAHSYFQTEKDQKPKEEEREQESVLSLSEELLLDKTESRAQQVSPESLTLHSSTDCSTFSKQKELALEIKSEKVYIGKYKGTATGCIKFTTRYIKIPFEVTADKKIELSVDSMHLQRYGLWTNNDSTTSGSNVTIFLWLSSDYAEQIENQMETSVLNSQARSKTFIFVKLSQPLTEEEQNLLNKIMVEVSKKNTSPNLTDSLPWDQAVKDISYEDSAFMDDCYESFQQQLQKDSASVLTDPVAQESKSDLTQLNYTLLQRQNSGRYSFSISATQRNEWKELRENKGLIQNLIVYPPPPAKGGLGVTREDLECLEYGEFLNDVIIDFYLKYLLLEKAPRELADRSHIFSSFFYKCLTRSEKNSEENPNLS</sequence>
<dbReference type="GO" id="GO:0006508">
    <property type="term" value="P:proteolysis"/>
    <property type="evidence" value="ECO:0007669"/>
    <property type="project" value="UniProtKB-KW"/>
</dbReference>
<keyword evidence="3" id="KW-0645">Protease</keyword>
<dbReference type="GO" id="GO:0005737">
    <property type="term" value="C:cytoplasm"/>
    <property type="evidence" value="ECO:0007669"/>
    <property type="project" value="TreeGrafter"/>
</dbReference>
<dbReference type="Pfam" id="PF02902">
    <property type="entry name" value="Peptidase_C48"/>
    <property type="match status" value="1"/>
</dbReference>
<feature type="region of interest" description="Disordered" evidence="6">
    <location>
        <begin position="415"/>
        <end position="469"/>
    </location>
</feature>
<accession>A0A8D2LTV2</accession>
<dbReference type="PROSITE" id="PS50600">
    <property type="entry name" value="ULP_PROTEASE"/>
    <property type="match status" value="1"/>
</dbReference>
<dbReference type="OMA" id="EFIFLEI"/>
<reference evidence="8" key="2">
    <citation type="submission" date="2025-09" db="UniProtKB">
        <authorList>
            <consortium name="Ensembl"/>
        </authorList>
    </citation>
    <scope>IDENTIFICATION</scope>
</reference>
<feature type="domain" description="Ubiquitin-like protease family profile" evidence="7">
    <location>
        <begin position="746"/>
        <end position="812"/>
    </location>
</feature>
<dbReference type="Proteomes" id="UP000694545">
    <property type="component" value="Unplaced"/>
</dbReference>
<evidence type="ECO:0000256" key="2">
    <source>
        <dbReference type="ARBA" id="ARBA00022553"/>
    </source>
</evidence>
<dbReference type="Gene3D" id="3.40.395.10">
    <property type="entry name" value="Adenoviral Proteinase, Chain A"/>
    <property type="match status" value="1"/>
</dbReference>
<evidence type="ECO:0000313" key="8">
    <source>
        <dbReference type="Ensembl" id="ENSVKKP00000026405.1"/>
    </source>
</evidence>
<dbReference type="FunFam" id="1.10.418.20:FF:000004">
    <property type="entry name" value="sentrin-specific protease 7 isoform X1"/>
    <property type="match status" value="1"/>
</dbReference>
<keyword evidence="4" id="KW-0833">Ubl conjugation pathway</keyword>
<feature type="compositionally biased region" description="Basic and acidic residues" evidence="6">
    <location>
        <begin position="441"/>
        <end position="465"/>
    </location>
</feature>
<dbReference type="SUPFAM" id="SSF54001">
    <property type="entry name" value="Cysteine proteinases"/>
    <property type="match status" value="1"/>
</dbReference>
<evidence type="ECO:0000256" key="6">
    <source>
        <dbReference type="SAM" id="MobiDB-lite"/>
    </source>
</evidence>
<evidence type="ECO:0000256" key="3">
    <source>
        <dbReference type="ARBA" id="ARBA00022670"/>
    </source>
</evidence>
<reference evidence="8" key="1">
    <citation type="submission" date="2025-08" db="UniProtKB">
        <authorList>
            <consortium name="Ensembl"/>
        </authorList>
    </citation>
    <scope>IDENTIFICATION</scope>
</reference>
<dbReference type="AlphaFoldDB" id="A0A8D2LTV2"/>
<evidence type="ECO:0000313" key="9">
    <source>
        <dbReference type="Proteomes" id="UP000694545"/>
    </source>
</evidence>
<feature type="compositionally biased region" description="Basic and acidic residues" evidence="6">
    <location>
        <begin position="262"/>
        <end position="274"/>
    </location>
</feature>
<dbReference type="PANTHER" id="PTHR46896:SF2">
    <property type="entry name" value="SENTRIN-SPECIFIC PROTEASE 7"/>
    <property type="match status" value="1"/>
</dbReference>
<feature type="compositionally biased region" description="Polar residues" evidence="6">
    <location>
        <begin position="333"/>
        <end position="375"/>
    </location>
</feature>
<comment type="similarity">
    <text evidence="1">Belongs to the peptidase C48 family.</text>
</comment>
<dbReference type="GO" id="GO:0070139">
    <property type="term" value="F:SUMO-specific endopeptidase activity"/>
    <property type="evidence" value="ECO:0007669"/>
    <property type="project" value="TreeGrafter"/>
</dbReference>
<feature type="compositionally biased region" description="Polar residues" evidence="6">
    <location>
        <begin position="300"/>
        <end position="313"/>
    </location>
</feature>
<name>A0A8D2LTV2_VARKO</name>
<evidence type="ECO:0000259" key="7">
    <source>
        <dbReference type="PROSITE" id="PS50600"/>
    </source>
</evidence>
<keyword evidence="9" id="KW-1185">Reference proteome</keyword>
<feature type="compositionally biased region" description="Basic and acidic residues" evidence="6">
    <location>
        <begin position="229"/>
        <end position="240"/>
    </location>
</feature>